<proteinExistence type="inferred from homology"/>
<reference evidence="3" key="1">
    <citation type="journal article" date="2020" name="mSystems">
        <title>Genome- and Community-Level Interaction Insights into Carbon Utilization and Element Cycling Functions of Hydrothermarchaeota in Hydrothermal Sediment.</title>
        <authorList>
            <person name="Zhou Z."/>
            <person name="Liu Y."/>
            <person name="Xu W."/>
            <person name="Pan J."/>
            <person name="Luo Z.H."/>
            <person name="Li M."/>
        </authorList>
    </citation>
    <scope>NUCLEOTIDE SEQUENCE [LARGE SCALE GENOMIC DNA]</scope>
    <source>
        <strain evidence="3">SpSt-897</strain>
    </source>
</reference>
<comment type="similarity">
    <text evidence="1">Belongs to the sulfur carrier protein TusA family.</text>
</comment>
<dbReference type="GO" id="GO:0016740">
    <property type="term" value="F:transferase activity"/>
    <property type="evidence" value="ECO:0007669"/>
    <property type="project" value="UniProtKB-KW"/>
</dbReference>
<accession>A0A7C3V2D8</accession>
<evidence type="ECO:0000313" key="3">
    <source>
        <dbReference type="EMBL" id="HGF33502.1"/>
    </source>
</evidence>
<evidence type="ECO:0000259" key="2">
    <source>
        <dbReference type="PROSITE" id="PS01148"/>
    </source>
</evidence>
<dbReference type="SUPFAM" id="SSF64307">
    <property type="entry name" value="SirA-like"/>
    <property type="match status" value="1"/>
</dbReference>
<dbReference type="PANTHER" id="PTHR33279:SF6">
    <property type="entry name" value="SULFUR CARRIER PROTEIN YEDF-RELATED"/>
    <property type="match status" value="1"/>
</dbReference>
<dbReference type="CDD" id="cd00291">
    <property type="entry name" value="SirA_YedF_YeeD"/>
    <property type="match status" value="1"/>
</dbReference>
<organism evidence="3">
    <name type="scientific">Desulfobacca acetoxidans</name>
    <dbReference type="NCBI Taxonomy" id="60893"/>
    <lineage>
        <taxon>Bacteria</taxon>
        <taxon>Pseudomonadati</taxon>
        <taxon>Thermodesulfobacteriota</taxon>
        <taxon>Desulfobaccia</taxon>
        <taxon>Desulfobaccales</taxon>
        <taxon>Desulfobaccaceae</taxon>
        <taxon>Desulfobacca</taxon>
    </lineage>
</organism>
<dbReference type="Gene3D" id="3.30.110.40">
    <property type="entry name" value="TusA-like domain"/>
    <property type="match status" value="1"/>
</dbReference>
<dbReference type="AlphaFoldDB" id="A0A7C3V2D8"/>
<evidence type="ECO:0000256" key="1">
    <source>
        <dbReference type="ARBA" id="ARBA00008984"/>
    </source>
</evidence>
<keyword evidence="3" id="KW-0808">Transferase</keyword>
<dbReference type="PANTHER" id="PTHR33279">
    <property type="entry name" value="SULFUR CARRIER PROTEIN YEDF-RELATED"/>
    <property type="match status" value="1"/>
</dbReference>
<dbReference type="PROSITE" id="PS01148">
    <property type="entry name" value="UPF0033"/>
    <property type="match status" value="1"/>
</dbReference>
<dbReference type="Pfam" id="PF01206">
    <property type="entry name" value="TusA"/>
    <property type="match status" value="1"/>
</dbReference>
<comment type="caution">
    <text evidence="3">The sequence shown here is derived from an EMBL/GenBank/DDBJ whole genome shotgun (WGS) entry which is preliminary data.</text>
</comment>
<dbReference type="InterPro" id="IPR001455">
    <property type="entry name" value="TusA-like"/>
</dbReference>
<dbReference type="InterPro" id="IPR036868">
    <property type="entry name" value="TusA-like_sf"/>
</dbReference>
<protein>
    <submittedName>
        <fullName evidence="3">Sulfurtransferase TusA family protein</fullName>
    </submittedName>
</protein>
<dbReference type="EMBL" id="DTMF01000098">
    <property type="protein sequence ID" value="HGF33502.1"/>
    <property type="molecule type" value="Genomic_DNA"/>
</dbReference>
<gene>
    <name evidence="3" type="ORF">ENW96_03805</name>
</gene>
<sequence>MEPVTPNRTLDCRGDACPLPLLKTKKTMAEMASGEILEVIGTDPGSKHDLPSWAARTGNYYLGVKEEGDLFHFYLKKK</sequence>
<feature type="domain" description="UPF0033" evidence="2">
    <location>
        <begin position="10"/>
        <end position="34"/>
    </location>
</feature>
<name>A0A7C3V2D8_9BACT</name>